<keyword evidence="2" id="KW-0732">Signal</keyword>
<keyword evidence="1" id="KW-1133">Transmembrane helix</keyword>
<proteinExistence type="predicted"/>
<feature type="signal peptide" evidence="2">
    <location>
        <begin position="1"/>
        <end position="20"/>
    </location>
</feature>
<dbReference type="AlphaFoldDB" id="A0A955L0Y8"/>
<evidence type="ECO:0008006" key="5">
    <source>
        <dbReference type="Google" id="ProtNLM"/>
    </source>
</evidence>
<evidence type="ECO:0000313" key="4">
    <source>
        <dbReference type="Proteomes" id="UP000775877"/>
    </source>
</evidence>
<keyword evidence="1" id="KW-0472">Membrane</keyword>
<evidence type="ECO:0000256" key="1">
    <source>
        <dbReference type="SAM" id="Phobius"/>
    </source>
</evidence>
<reference evidence="3" key="1">
    <citation type="submission" date="2020-04" db="EMBL/GenBank/DDBJ databases">
        <authorList>
            <person name="Zhang T."/>
        </authorList>
    </citation>
    <scope>NUCLEOTIDE SEQUENCE</scope>
    <source>
        <strain evidence="3">HKST-UBA13</strain>
    </source>
</reference>
<protein>
    <recommendedName>
        <fullName evidence="5">CopC domain-containing protein</fullName>
    </recommendedName>
</protein>
<keyword evidence="1" id="KW-0812">Transmembrane</keyword>
<feature type="chain" id="PRO_5037015522" description="CopC domain-containing protein" evidence="2">
    <location>
        <begin position="21"/>
        <end position="222"/>
    </location>
</feature>
<name>A0A955L0Y8_9BACT</name>
<accession>A0A955L0Y8</accession>
<comment type="caution">
    <text evidence="3">The sequence shown here is derived from an EMBL/GenBank/DDBJ whole genome shotgun (WGS) entry which is preliminary data.</text>
</comment>
<evidence type="ECO:0000313" key="3">
    <source>
        <dbReference type="EMBL" id="MCA9380719.1"/>
    </source>
</evidence>
<organism evidence="3 4">
    <name type="scientific">Candidatus Dojkabacteria bacterium</name>
    <dbReference type="NCBI Taxonomy" id="2099670"/>
    <lineage>
        <taxon>Bacteria</taxon>
        <taxon>Candidatus Dojkabacteria</taxon>
    </lineage>
</organism>
<sequence length="222" mass="25032">MKLKFVLVGALIFFSSLSPALIHAQGQLQLVENEETLYQEDRPADVSSTQALEVSFKEYTQNPSTKVARFEMILKSNVDSDRVRVTWTISGQSIATNENQLIRNLTVQAGQTYSIPIDVKPLGYGVTEVYGVAKIVGADSNQLATVRKNFASNNSAEILPLTDEYNQAKVFSIIWLIVRTLVIGLVLIAVGFFGFRRFVKWYKTDDREQFEKDRSETLKQIN</sequence>
<reference evidence="3" key="2">
    <citation type="journal article" date="2021" name="Microbiome">
        <title>Successional dynamics and alternative stable states in a saline activated sludge microbial community over 9 years.</title>
        <authorList>
            <person name="Wang Y."/>
            <person name="Ye J."/>
            <person name="Ju F."/>
            <person name="Liu L."/>
            <person name="Boyd J.A."/>
            <person name="Deng Y."/>
            <person name="Parks D.H."/>
            <person name="Jiang X."/>
            <person name="Yin X."/>
            <person name="Woodcroft B.J."/>
            <person name="Tyson G.W."/>
            <person name="Hugenholtz P."/>
            <person name="Polz M.F."/>
            <person name="Zhang T."/>
        </authorList>
    </citation>
    <scope>NUCLEOTIDE SEQUENCE</scope>
    <source>
        <strain evidence="3">HKST-UBA13</strain>
    </source>
</reference>
<dbReference type="Proteomes" id="UP000775877">
    <property type="component" value="Unassembled WGS sequence"/>
</dbReference>
<gene>
    <name evidence="3" type="ORF">KC678_00450</name>
</gene>
<evidence type="ECO:0000256" key="2">
    <source>
        <dbReference type="SAM" id="SignalP"/>
    </source>
</evidence>
<feature type="transmembrane region" description="Helical" evidence="1">
    <location>
        <begin position="173"/>
        <end position="195"/>
    </location>
</feature>
<dbReference type="EMBL" id="JAGQLJ010000007">
    <property type="protein sequence ID" value="MCA9380719.1"/>
    <property type="molecule type" value="Genomic_DNA"/>
</dbReference>